<proteinExistence type="predicted"/>
<organism evidence="1 2">
    <name type="scientific">Apolygus lucorum</name>
    <name type="common">Small green plant bug</name>
    <name type="synonym">Lygocoris lucorum</name>
    <dbReference type="NCBI Taxonomy" id="248454"/>
    <lineage>
        <taxon>Eukaryota</taxon>
        <taxon>Metazoa</taxon>
        <taxon>Ecdysozoa</taxon>
        <taxon>Arthropoda</taxon>
        <taxon>Hexapoda</taxon>
        <taxon>Insecta</taxon>
        <taxon>Pterygota</taxon>
        <taxon>Neoptera</taxon>
        <taxon>Paraneoptera</taxon>
        <taxon>Hemiptera</taxon>
        <taxon>Heteroptera</taxon>
        <taxon>Panheteroptera</taxon>
        <taxon>Cimicomorpha</taxon>
        <taxon>Miridae</taxon>
        <taxon>Mirini</taxon>
        <taxon>Apolygus</taxon>
    </lineage>
</organism>
<name>A0A6A4K673_APOLU</name>
<evidence type="ECO:0000313" key="1">
    <source>
        <dbReference type="EMBL" id="KAF6211587.1"/>
    </source>
</evidence>
<evidence type="ECO:0000313" key="2">
    <source>
        <dbReference type="Proteomes" id="UP000466442"/>
    </source>
</evidence>
<sequence>MKTWIAVFVLSAYSISSGSCGIAEMFASQLYSLRDAVLKSTGGEILHGKTACKISTVALKFLGNLHKIKNFITNFAINKDGPQMTKKLAEQLFKFIEKYAKDIKTMFRNLKEKSCLQSQ</sequence>
<dbReference type="Proteomes" id="UP000466442">
    <property type="component" value="Unassembled WGS sequence"/>
</dbReference>
<accession>A0A6A4K673</accession>
<dbReference type="AlphaFoldDB" id="A0A6A4K673"/>
<dbReference type="EMBL" id="WIXP02000004">
    <property type="protein sequence ID" value="KAF6211587.1"/>
    <property type="molecule type" value="Genomic_DNA"/>
</dbReference>
<protein>
    <submittedName>
        <fullName evidence="1">Uncharacterized protein</fullName>
    </submittedName>
</protein>
<gene>
    <name evidence="1" type="ORF">GE061_012100</name>
</gene>
<comment type="caution">
    <text evidence="1">The sequence shown here is derived from an EMBL/GenBank/DDBJ whole genome shotgun (WGS) entry which is preliminary data.</text>
</comment>
<reference evidence="1" key="1">
    <citation type="journal article" date="2021" name="Mol. Ecol. Resour.">
        <title>Apolygus lucorum genome provides insights into omnivorousness and mesophyll feeding.</title>
        <authorList>
            <person name="Liu Y."/>
            <person name="Liu H."/>
            <person name="Wang H."/>
            <person name="Huang T."/>
            <person name="Liu B."/>
            <person name="Yang B."/>
            <person name="Yin L."/>
            <person name="Li B."/>
            <person name="Zhang Y."/>
            <person name="Zhang S."/>
            <person name="Jiang F."/>
            <person name="Zhang X."/>
            <person name="Ren Y."/>
            <person name="Wang B."/>
            <person name="Wang S."/>
            <person name="Lu Y."/>
            <person name="Wu K."/>
            <person name="Fan W."/>
            <person name="Wang G."/>
        </authorList>
    </citation>
    <scope>NUCLEOTIDE SEQUENCE</scope>
    <source>
        <strain evidence="1">12Hb</strain>
    </source>
</reference>
<dbReference type="PROSITE" id="PS51257">
    <property type="entry name" value="PROKAR_LIPOPROTEIN"/>
    <property type="match status" value="1"/>
</dbReference>
<keyword evidence="2" id="KW-1185">Reference proteome</keyword>